<protein>
    <submittedName>
        <fullName evidence="3">Uncharacterized protein</fullName>
    </submittedName>
</protein>
<evidence type="ECO:0000313" key="2">
    <source>
        <dbReference type="Proteomes" id="UP000887565"/>
    </source>
</evidence>
<keyword evidence="2" id="KW-1185">Reference proteome</keyword>
<accession>A0A915IIU3</accession>
<feature type="transmembrane region" description="Helical" evidence="1">
    <location>
        <begin position="74"/>
        <end position="96"/>
    </location>
</feature>
<keyword evidence="1" id="KW-0812">Transmembrane</keyword>
<keyword evidence="1" id="KW-0472">Membrane</keyword>
<organism evidence="2 3">
    <name type="scientific">Romanomermis culicivorax</name>
    <name type="common">Nematode worm</name>
    <dbReference type="NCBI Taxonomy" id="13658"/>
    <lineage>
        <taxon>Eukaryota</taxon>
        <taxon>Metazoa</taxon>
        <taxon>Ecdysozoa</taxon>
        <taxon>Nematoda</taxon>
        <taxon>Enoplea</taxon>
        <taxon>Dorylaimia</taxon>
        <taxon>Mermithida</taxon>
        <taxon>Mermithoidea</taxon>
        <taxon>Mermithidae</taxon>
        <taxon>Romanomermis</taxon>
    </lineage>
</organism>
<dbReference type="WBParaSite" id="nRc.2.0.1.t13778-RA">
    <property type="protein sequence ID" value="nRc.2.0.1.t13778-RA"/>
    <property type="gene ID" value="nRc.2.0.1.g13778"/>
</dbReference>
<keyword evidence="1" id="KW-1133">Transmembrane helix</keyword>
<dbReference type="AlphaFoldDB" id="A0A915IIU3"/>
<name>A0A915IIU3_ROMCU</name>
<evidence type="ECO:0000313" key="3">
    <source>
        <dbReference type="WBParaSite" id="nRc.2.0.1.t13778-RA"/>
    </source>
</evidence>
<dbReference type="Proteomes" id="UP000887565">
    <property type="component" value="Unplaced"/>
</dbReference>
<reference evidence="3" key="1">
    <citation type="submission" date="2022-11" db="UniProtKB">
        <authorList>
            <consortium name="WormBaseParasite"/>
        </authorList>
    </citation>
    <scope>IDENTIFICATION</scope>
</reference>
<sequence length="124" mass="14013">MVIKRTFPARPTTPDDPMQAAVDRIAVAAFDEAKESRAGMYSWYYLSLDYAKLTNGTASFLSNKKYNQWFNMRGILFCYIFVILVNMPVVIPLIYYDTFGLNNMGLCAVNPMNKLTTICALSGQ</sequence>
<proteinExistence type="predicted"/>
<evidence type="ECO:0000256" key="1">
    <source>
        <dbReference type="SAM" id="Phobius"/>
    </source>
</evidence>